<reference evidence="1 2" key="2">
    <citation type="submission" date="2018-11" db="EMBL/GenBank/DDBJ databases">
        <authorList>
            <consortium name="Pathogen Informatics"/>
        </authorList>
    </citation>
    <scope>NUCLEOTIDE SEQUENCE [LARGE SCALE GENOMIC DNA]</scope>
    <source>
        <strain evidence="1 2">NST_G2</strain>
    </source>
</reference>
<sequence length="286" mass="32202">MWVYAVHRNSSCTPSLFAHLRHFSSLCTPEMDLGSLLVNLQVFDAARLKAYRESVSAAPLVLLLSRGSLRHEEVLAALTAHLLSPSSVQSLQPSHPSASDPPPPLPLLLLFFCLYHSARRYQSYLDDFLKRSPVKRCLLAVDMGAELRTALESCADAPVEETLSGRVDHLIQEFRERVVDCRRQTTGLDYSIIVDDISSLLDLCMTPRQVYQLVDSLGSEACDLLVLGCHLDEFHSEERLIRLVHLLSRRSFCVIEITPLVNGYTTSVDGQVFFTPALFFFTRMKY</sequence>
<dbReference type="EMBL" id="UYSU01000716">
    <property type="protein sequence ID" value="VDL86152.1"/>
    <property type="molecule type" value="Genomic_DNA"/>
</dbReference>
<evidence type="ECO:0000313" key="2">
    <source>
        <dbReference type="Proteomes" id="UP000275846"/>
    </source>
</evidence>
<evidence type="ECO:0000313" key="1">
    <source>
        <dbReference type="EMBL" id="VDL86152.1"/>
    </source>
</evidence>
<organism evidence="3">
    <name type="scientific">Schistocephalus solidus</name>
    <name type="common">Tapeworm</name>
    <dbReference type="NCBI Taxonomy" id="70667"/>
    <lineage>
        <taxon>Eukaryota</taxon>
        <taxon>Metazoa</taxon>
        <taxon>Spiralia</taxon>
        <taxon>Lophotrochozoa</taxon>
        <taxon>Platyhelminthes</taxon>
        <taxon>Cestoda</taxon>
        <taxon>Eucestoda</taxon>
        <taxon>Diphyllobothriidea</taxon>
        <taxon>Diphyllobothriidae</taxon>
        <taxon>Schistocephalus</taxon>
    </lineage>
</organism>
<reference evidence="3" key="1">
    <citation type="submission" date="2016-06" db="UniProtKB">
        <authorList>
            <consortium name="WormBaseParasite"/>
        </authorList>
    </citation>
    <scope>IDENTIFICATION</scope>
</reference>
<evidence type="ECO:0000313" key="3">
    <source>
        <dbReference type="WBParaSite" id="SSLN_0000077401-mRNA-1"/>
    </source>
</evidence>
<dbReference type="Gene3D" id="3.40.50.300">
    <property type="entry name" value="P-loop containing nucleotide triphosphate hydrolases"/>
    <property type="match status" value="1"/>
</dbReference>
<accession>A0A183S943</accession>
<proteinExistence type="predicted"/>
<keyword evidence="2" id="KW-1185">Reference proteome</keyword>
<dbReference type="OrthoDB" id="9995306at2759"/>
<protein>
    <submittedName>
        <fullName evidence="3">Elongator complex protein 6</fullName>
    </submittedName>
</protein>
<dbReference type="Proteomes" id="UP000275846">
    <property type="component" value="Unassembled WGS sequence"/>
</dbReference>
<dbReference type="WBParaSite" id="SSLN_0000077401-mRNA-1">
    <property type="protein sequence ID" value="SSLN_0000077401-mRNA-1"/>
    <property type="gene ID" value="SSLN_0000077401"/>
</dbReference>
<dbReference type="AlphaFoldDB" id="A0A183S943"/>
<gene>
    <name evidence="1" type="ORF">SSLN_LOCUS741</name>
</gene>
<dbReference type="InterPro" id="IPR027417">
    <property type="entry name" value="P-loop_NTPase"/>
</dbReference>
<name>A0A183S943_SCHSO</name>